<comment type="caution">
    <text evidence="2">The sequence shown here is derived from an EMBL/GenBank/DDBJ whole genome shotgun (WGS) entry which is preliminary data.</text>
</comment>
<protein>
    <recommendedName>
        <fullName evidence="1">MmyB-like transcription regulator ligand binding domain-containing protein</fullName>
    </recommendedName>
</protein>
<feature type="domain" description="MmyB-like transcription regulator ligand binding" evidence="1">
    <location>
        <begin position="5"/>
        <end position="54"/>
    </location>
</feature>
<sequence>MQPKIQGSKLFHVRGIGDLRLNCETFAVNSAPGQQLIIFQAEPGSRSERALDLLNARRP</sequence>
<dbReference type="Pfam" id="PF17765">
    <property type="entry name" value="MLTR_LBD"/>
    <property type="match status" value="1"/>
</dbReference>
<reference evidence="2" key="1">
    <citation type="submission" date="2021-01" db="EMBL/GenBank/DDBJ databases">
        <title>Whole genome shotgun sequence of Planotetraspora silvatica NBRC 100141.</title>
        <authorList>
            <person name="Komaki H."/>
            <person name="Tamura T."/>
        </authorList>
    </citation>
    <scope>NUCLEOTIDE SEQUENCE</scope>
    <source>
        <strain evidence="2">NBRC 100141</strain>
    </source>
</reference>
<organism evidence="2 3">
    <name type="scientific">Planotetraspora silvatica</name>
    <dbReference type="NCBI Taxonomy" id="234614"/>
    <lineage>
        <taxon>Bacteria</taxon>
        <taxon>Bacillati</taxon>
        <taxon>Actinomycetota</taxon>
        <taxon>Actinomycetes</taxon>
        <taxon>Streptosporangiales</taxon>
        <taxon>Streptosporangiaceae</taxon>
        <taxon>Planotetraspora</taxon>
    </lineage>
</organism>
<keyword evidence="3" id="KW-1185">Reference proteome</keyword>
<dbReference type="Proteomes" id="UP000644610">
    <property type="component" value="Unassembled WGS sequence"/>
</dbReference>
<dbReference type="AlphaFoldDB" id="A0A8J3XR14"/>
<gene>
    <name evidence="2" type="ORF">Psi02_63480</name>
</gene>
<proteinExistence type="predicted"/>
<evidence type="ECO:0000313" key="2">
    <source>
        <dbReference type="EMBL" id="GII49924.1"/>
    </source>
</evidence>
<accession>A0A8J3XR14</accession>
<dbReference type="EMBL" id="BOOQ01000047">
    <property type="protein sequence ID" value="GII49924.1"/>
    <property type="molecule type" value="Genomic_DNA"/>
</dbReference>
<dbReference type="InterPro" id="IPR041413">
    <property type="entry name" value="MLTR_LBD"/>
</dbReference>
<name>A0A8J3XR14_9ACTN</name>
<evidence type="ECO:0000313" key="3">
    <source>
        <dbReference type="Proteomes" id="UP000644610"/>
    </source>
</evidence>
<evidence type="ECO:0000259" key="1">
    <source>
        <dbReference type="Pfam" id="PF17765"/>
    </source>
</evidence>